<name>A0ABV2A862_9GAMM</name>
<comment type="caution">
    <text evidence="1">The sequence shown here is derived from an EMBL/GenBank/DDBJ whole genome shotgun (WGS) entry which is preliminary data.</text>
</comment>
<sequence>MLESEAMRLAAERSCEMRWDETQCCWVILAVSYDADMVCLPAATLAQLSAEDFLRDWIPERS</sequence>
<protein>
    <submittedName>
        <fullName evidence="1">Uncharacterized protein</fullName>
    </submittedName>
</protein>
<dbReference type="EMBL" id="JBEPIJ010000002">
    <property type="protein sequence ID" value="MES0872950.1"/>
    <property type="molecule type" value="Genomic_DNA"/>
</dbReference>
<evidence type="ECO:0000313" key="2">
    <source>
        <dbReference type="Proteomes" id="UP001465331"/>
    </source>
</evidence>
<reference evidence="1 2" key="1">
    <citation type="submission" date="2024-06" db="EMBL/GenBank/DDBJ databases">
        <authorList>
            <person name="Li Z."/>
            <person name="Jiang Y."/>
        </authorList>
    </citation>
    <scope>NUCLEOTIDE SEQUENCE [LARGE SCALE GENOMIC DNA]</scope>
    <source>
        <strain evidence="1 2">HSW-8</strain>
    </source>
</reference>
<accession>A0ABV2A862</accession>
<dbReference type="RefSeq" id="WP_352887247.1">
    <property type="nucleotide sequence ID" value="NZ_JBEPIJ010000002.1"/>
</dbReference>
<dbReference type="Proteomes" id="UP001465331">
    <property type="component" value="Unassembled WGS sequence"/>
</dbReference>
<organism evidence="1 2">
    <name type="scientific">Sinimarinibacterium thermocellulolyticum</name>
    <dbReference type="NCBI Taxonomy" id="3170016"/>
    <lineage>
        <taxon>Bacteria</taxon>
        <taxon>Pseudomonadati</taxon>
        <taxon>Pseudomonadota</taxon>
        <taxon>Gammaproteobacteria</taxon>
        <taxon>Nevskiales</taxon>
        <taxon>Nevskiaceae</taxon>
        <taxon>Sinimarinibacterium</taxon>
    </lineage>
</organism>
<evidence type="ECO:0000313" key="1">
    <source>
        <dbReference type="EMBL" id="MES0872950.1"/>
    </source>
</evidence>
<gene>
    <name evidence="1" type="ORF">ABSH63_02835</name>
</gene>
<proteinExistence type="predicted"/>
<keyword evidence="2" id="KW-1185">Reference proteome</keyword>